<evidence type="ECO:0000313" key="2">
    <source>
        <dbReference type="Proteomes" id="UP000434172"/>
    </source>
</evidence>
<evidence type="ECO:0000313" key="1">
    <source>
        <dbReference type="EMBL" id="KAF0316511.1"/>
    </source>
</evidence>
<protein>
    <submittedName>
        <fullName evidence="1">Uncharacterized protein</fullName>
    </submittedName>
</protein>
<dbReference type="Proteomes" id="UP000434172">
    <property type="component" value="Unassembled WGS sequence"/>
</dbReference>
<reference evidence="1 2" key="1">
    <citation type="submission" date="2019-12" db="EMBL/GenBank/DDBJ databases">
        <title>A genome sequence resource for the geographically widespread anthracnose pathogen Colletotrichum asianum.</title>
        <authorList>
            <person name="Meng Y."/>
        </authorList>
    </citation>
    <scope>NUCLEOTIDE SEQUENCE [LARGE SCALE GENOMIC DNA]</scope>
    <source>
        <strain evidence="1 2">ICMP 18580</strain>
    </source>
</reference>
<sequence>MSDGCTNDLRRPHLRRLTTLAPLPLLPFVHRSSSPSDDFFPPRATLFFRMTTTE</sequence>
<gene>
    <name evidence="1" type="ORF">GQ607_016285</name>
</gene>
<dbReference type="AlphaFoldDB" id="A0A8H3ZK45"/>
<dbReference type="EMBL" id="WOWK01000157">
    <property type="protein sequence ID" value="KAF0316511.1"/>
    <property type="molecule type" value="Genomic_DNA"/>
</dbReference>
<comment type="caution">
    <text evidence="1">The sequence shown here is derived from an EMBL/GenBank/DDBJ whole genome shotgun (WGS) entry which is preliminary data.</text>
</comment>
<organism evidence="1 2">
    <name type="scientific">Colletotrichum asianum</name>
    <dbReference type="NCBI Taxonomy" id="702518"/>
    <lineage>
        <taxon>Eukaryota</taxon>
        <taxon>Fungi</taxon>
        <taxon>Dikarya</taxon>
        <taxon>Ascomycota</taxon>
        <taxon>Pezizomycotina</taxon>
        <taxon>Sordariomycetes</taxon>
        <taxon>Hypocreomycetidae</taxon>
        <taxon>Glomerellales</taxon>
        <taxon>Glomerellaceae</taxon>
        <taxon>Colletotrichum</taxon>
        <taxon>Colletotrichum gloeosporioides species complex</taxon>
    </lineage>
</organism>
<accession>A0A8H3ZK45</accession>
<keyword evidence="2" id="KW-1185">Reference proteome</keyword>
<name>A0A8H3ZK45_9PEZI</name>
<proteinExistence type="predicted"/>